<evidence type="ECO:0000256" key="1">
    <source>
        <dbReference type="ARBA" id="ARBA00023015"/>
    </source>
</evidence>
<dbReference type="GO" id="GO:0003700">
    <property type="term" value="F:DNA-binding transcription factor activity"/>
    <property type="evidence" value="ECO:0007669"/>
    <property type="project" value="InterPro"/>
</dbReference>
<dbReference type="SUPFAM" id="SSF46785">
    <property type="entry name" value="Winged helix' DNA-binding domain"/>
    <property type="match status" value="1"/>
</dbReference>
<evidence type="ECO:0000313" key="6">
    <source>
        <dbReference type="Proteomes" id="UP000241346"/>
    </source>
</evidence>
<dbReference type="PRINTS" id="PR00778">
    <property type="entry name" value="HTHARSR"/>
</dbReference>
<dbReference type="InterPro" id="IPR011991">
    <property type="entry name" value="ArsR-like_HTH"/>
</dbReference>
<dbReference type="CDD" id="cd00090">
    <property type="entry name" value="HTH_ARSR"/>
    <property type="match status" value="1"/>
</dbReference>
<dbReference type="PANTHER" id="PTHR33154:SF33">
    <property type="entry name" value="TRANSCRIPTIONAL REPRESSOR SDPR"/>
    <property type="match status" value="1"/>
</dbReference>
<sequence>MYVHAYIKVHHMKKIMTDLQSKERLFENSMESQLFKVFSEPARIQLAQIMISLGTSDVSTIAKHVSQDRSVVSRHLKAMHEVGVVSSEKVGRHTLYTFRAEDLASRLEFIAANIRAIETKKDSSS</sequence>
<keyword evidence="1" id="KW-0805">Transcription regulation</keyword>
<evidence type="ECO:0000313" key="5">
    <source>
        <dbReference type="EMBL" id="PSW15890.1"/>
    </source>
</evidence>
<evidence type="ECO:0000259" key="4">
    <source>
        <dbReference type="PROSITE" id="PS50987"/>
    </source>
</evidence>
<evidence type="ECO:0000256" key="2">
    <source>
        <dbReference type="ARBA" id="ARBA00023125"/>
    </source>
</evidence>
<dbReference type="EMBL" id="PYMB01000001">
    <property type="protein sequence ID" value="PSW15890.1"/>
    <property type="molecule type" value="Genomic_DNA"/>
</dbReference>
<organism evidence="5 6">
    <name type="scientific">Photobacterium rosenbergii</name>
    <dbReference type="NCBI Taxonomy" id="294936"/>
    <lineage>
        <taxon>Bacteria</taxon>
        <taxon>Pseudomonadati</taxon>
        <taxon>Pseudomonadota</taxon>
        <taxon>Gammaproteobacteria</taxon>
        <taxon>Vibrionales</taxon>
        <taxon>Vibrionaceae</taxon>
        <taxon>Photobacterium</taxon>
    </lineage>
</organism>
<comment type="caution">
    <text evidence="5">The sequence shown here is derived from an EMBL/GenBank/DDBJ whole genome shotgun (WGS) entry which is preliminary data.</text>
</comment>
<accession>A0A2T3NK89</accession>
<dbReference type="InterPro" id="IPR001845">
    <property type="entry name" value="HTH_ArsR_DNA-bd_dom"/>
</dbReference>
<dbReference type="InterPro" id="IPR036388">
    <property type="entry name" value="WH-like_DNA-bd_sf"/>
</dbReference>
<evidence type="ECO:0000256" key="3">
    <source>
        <dbReference type="ARBA" id="ARBA00023163"/>
    </source>
</evidence>
<keyword evidence="2" id="KW-0238">DNA-binding</keyword>
<protein>
    <recommendedName>
        <fullName evidence="4">HTH arsR-type domain-containing protein</fullName>
    </recommendedName>
</protein>
<dbReference type="PROSITE" id="PS50987">
    <property type="entry name" value="HTH_ARSR_2"/>
    <property type="match status" value="1"/>
</dbReference>
<dbReference type="Proteomes" id="UP000241346">
    <property type="component" value="Unassembled WGS sequence"/>
</dbReference>
<feature type="domain" description="HTH arsR-type" evidence="4">
    <location>
        <begin position="23"/>
        <end position="118"/>
    </location>
</feature>
<dbReference type="PANTHER" id="PTHR33154">
    <property type="entry name" value="TRANSCRIPTIONAL REGULATOR, ARSR FAMILY"/>
    <property type="match status" value="1"/>
</dbReference>
<proteinExistence type="predicted"/>
<dbReference type="InterPro" id="IPR051081">
    <property type="entry name" value="HTH_MetalResp_TranReg"/>
</dbReference>
<dbReference type="GO" id="GO:0003677">
    <property type="term" value="F:DNA binding"/>
    <property type="evidence" value="ECO:0007669"/>
    <property type="project" value="UniProtKB-KW"/>
</dbReference>
<dbReference type="InterPro" id="IPR036390">
    <property type="entry name" value="WH_DNA-bd_sf"/>
</dbReference>
<dbReference type="Gene3D" id="1.10.10.10">
    <property type="entry name" value="Winged helix-like DNA-binding domain superfamily/Winged helix DNA-binding domain"/>
    <property type="match status" value="1"/>
</dbReference>
<name>A0A2T3NK89_9GAMM</name>
<dbReference type="SMART" id="SM00418">
    <property type="entry name" value="HTH_ARSR"/>
    <property type="match status" value="1"/>
</dbReference>
<dbReference type="Pfam" id="PF25212">
    <property type="entry name" value="HVO_A0114"/>
    <property type="match status" value="1"/>
</dbReference>
<keyword evidence="3" id="KW-0804">Transcription</keyword>
<gene>
    <name evidence="5" type="ORF">C9J01_02445</name>
</gene>
<dbReference type="AlphaFoldDB" id="A0A2T3NK89"/>
<reference evidence="5 6" key="1">
    <citation type="submission" date="2018-03" db="EMBL/GenBank/DDBJ databases">
        <title>Whole genome sequencing of Histamine producing bacteria.</title>
        <authorList>
            <person name="Butler K."/>
        </authorList>
    </citation>
    <scope>NUCLEOTIDE SEQUENCE [LARGE SCALE GENOMIC DNA]</scope>
    <source>
        <strain evidence="5 6">DSM 19138</strain>
    </source>
</reference>